<dbReference type="EC" id="1.1.1.100" evidence="4"/>
<dbReference type="AlphaFoldDB" id="T2KJZ1"/>
<gene>
    <name evidence="4" type="ORF">BN863_15000</name>
</gene>
<dbReference type="PATRIC" id="fig|1347342.6.peg.1508"/>
<dbReference type="Pfam" id="PF00106">
    <property type="entry name" value="adh_short"/>
    <property type="match status" value="1"/>
</dbReference>
<dbReference type="eggNOG" id="COG0300">
    <property type="taxonomic scope" value="Bacteria"/>
</dbReference>
<dbReference type="RefSeq" id="WP_038529230.1">
    <property type="nucleotide sequence ID" value="NZ_HG315671.1"/>
</dbReference>
<dbReference type="OrthoDB" id="9775296at2"/>
<evidence type="ECO:0000313" key="4">
    <source>
        <dbReference type="EMBL" id="CDF79212.1"/>
    </source>
</evidence>
<dbReference type="CDD" id="cd05233">
    <property type="entry name" value="SDR_c"/>
    <property type="match status" value="1"/>
</dbReference>
<sequence length="238" mass="25799">MRSLKGQRALITGGCKGIGKALAIALAKEGVHIALLANSTKEIEEVAVTVRKLGVEVITVTADVSSKEDVDIAAKTIFYQFKTIDILINNAGIAKFGSFMAIEPEEWEHIIKINVMGIYHVTRAFLPDMIANKSGDIVNIASKAGLTGNAATSAYTASKFAVLGLTESLMQEVGKHNIRVSALTPNTIHRNTSENLSFTDLNKSDQQEAEDFSELIIAQLKLNRRILIKKSSIWSANS</sequence>
<dbReference type="InterPro" id="IPR036291">
    <property type="entry name" value="NAD(P)-bd_dom_sf"/>
</dbReference>
<dbReference type="STRING" id="1347342.BN863_15000"/>
<dbReference type="InterPro" id="IPR002347">
    <property type="entry name" value="SDR_fam"/>
</dbReference>
<evidence type="ECO:0000256" key="2">
    <source>
        <dbReference type="ARBA" id="ARBA00023002"/>
    </source>
</evidence>
<reference evidence="4 5" key="1">
    <citation type="journal article" date="2013" name="Appl. Environ. Microbiol.">
        <title>The genome of the alga-associated marine flavobacterium Formosa agariphila KMM 3901T reveals a broad potential for degradation of algal polysaccharides.</title>
        <authorList>
            <person name="Mann A.J."/>
            <person name="Hahnke R.L."/>
            <person name="Huang S."/>
            <person name="Werner J."/>
            <person name="Xing P."/>
            <person name="Barbeyron T."/>
            <person name="Huettel B."/>
            <person name="Stueber K."/>
            <person name="Reinhardt R."/>
            <person name="Harder J."/>
            <person name="Gloeckner F.O."/>
            <person name="Amann R.I."/>
            <person name="Teeling H."/>
        </authorList>
    </citation>
    <scope>NUCLEOTIDE SEQUENCE [LARGE SCALE GENOMIC DNA]</scope>
    <source>
        <strain evidence="5">DSM 15362 / KCTC 12365 / LMG 23005 / KMM 3901</strain>
    </source>
</reference>
<comment type="similarity">
    <text evidence="1 3">Belongs to the short-chain dehydrogenases/reductases (SDR) family.</text>
</comment>
<dbReference type="PANTHER" id="PTHR44196">
    <property type="entry name" value="DEHYDROGENASE/REDUCTASE SDR FAMILY MEMBER 7B"/>
    <property type="match status" value="1"/>
</dbReference>
<protein>
    <submittedName>
        <fullName evidence="4">3-oxoacyl-[acyl-carrier protein] reductase</fullName>
        <ecNumber evidence="4">1.1.1.100</ecNumber>
    </submittedName>
</protein>
<dbReference type="Proteomes" id="UP000016160">
    <property type="component" value="Chromosome"/>
</dbReference>
<dbReference type="PANTHER" id="PTHR44196:SF1">
    <property type="entry name" value="DEHYDROGENASE_REDUCTASE SDR FAMILY MEMBER 7B"/>
    <property type="match status" value="1"/>
</dbReference>
<keyword evidence="2 4" id="KW-0560">Oxidoreductase</keyword>
<evidence type="ECO:0000256" key="1">
    <source>
        <dbReference type="ARBA" id="ARBA00006484"/>
    </source>
</evidence>
<dbReference type="PROSITE" id="PS00061">
    <property type="entry name" value="ADH_SHORT"/>
    <property type="match status" value="1"/>
</dbReference>
<dbReference type="GO" id="GO:0016020">
    <property type="term" value="C:membrane"/>
    <property type="evidence" value="ECO:0007669"/>
    <property type="project" value="TreeGrafter"/>
</dbReference>
<keyword evidence="5" id="KW-1185">Reference proteome</keyword>
<organism evidence="4 5">
    <name type="scientific">Formosa agariphila (strain DSM 15362 / KCTC 12365 / LMG 23005 / KMM 3901 / M-2Alg 35-1)</name>
    <dbReference type="NCBI Taxonomy" id="1347342"/>
    <lineage>
        <taxon>Bacteria</taxon>
        <taxon>Pseudomonadati</taxon>
        <taxon>Bacteroidota</taxon>
        <taxon>Flavobacteriia</taxon>
        <taxon>Flavobacteriales</taxon>
        <taxon>Flavobacteriaceae</taxon>
        <taxon>Formosa</taxon>
    </lineage>
</organism>
<dbReference type="FunFam" id="3.40.50.720:FF:000084">
    <property type="entry name" value="Short-chain dehydrogenase reductase"/>
    <property type="match status" value="1"/>
</dbReference>
<dbReference type="Gene3D" id="3.40.50.720">
    <property type="entry name" value="NAD(P)-binding Rossmann-like Domain"/>
    <property type="match status" value="1"/>
</dbReference>
<dbReference type="InterPro" id="IPR020904">
    <property type="entry name" value="Sc_DH/Rdtase_CS"/>
</dbReference>
<proteinExistence type="inferred from homology"/>
<accession>T2KJZ1</accession>
<dbReference type="NCBIfam" id="NF005806">
    <property type="entry name" value="PRK07666.1"/>
    <property type="match status" value="1"/>
</dbReference>
<dbReference type="GO" id="GO:0004316">
    <property type="term" value="F:3-oxoacyl-[acyl-carrier-protein] reductase (NADPH) activity"/>
    <property type="evidence" value="ECO:0007669"/>
    <property type="project" value="UniProtKB-EC"/>
</dbReference>
<dbReference type="SUPFAM" id="SSF51735">
    <property type="entry name" value="NAD(P)-binding Rossmann-fold domains"/>
    <property type="match status" value="1"/>
</dbReference>
<dbReference type="EMBL" id="HG315671">
    <property type="protein sequence ID" value="CDF79212.1"/>
    <property type="molecule type" value="Genomic_DNA"/>
</dbReference>
<dbReference type="PIRSF" id="PIRSF000126">
    <property type="entry name" value="11-beta-HSD1"/>
    <property type="match status" value="1"/>
</dbReference>
<name>T2KJZ1_FORAG</name>
<evidence type="ECO:0000256" key="3">
    <source>
        <dbReference type="RuleBase" id="RU000363"/>
    </source>
</evidence>
<dbReference type="PRINTS" id="PR00081">
    <property type="entry name" value="GDHRDH"/>
</dbReference>
<dbReference type="PRINTS" id="PR00080">
    <property type="entry name" value="SDRFAMILY"/>
</dbReference>
<dbReference type="HOGENOM" id="CLU_010194_2_10_10"/>
<evidence type="ECO:0000313" key="5">
    <source>
        <dbReference type="Proteomes" id="UP000016160"/>
    </source>
</evidence>